<dbReference type="Proteomes" id="UP000008144">
    <property type="component" value="Unassembled WGS sequence"/>
</dbReference>
<dbReference type="AlphaFoldDB" id="H2XKX4"/>
<reference evidence="2" key="1">
    <citation type="journal article" date="2002" name="Science">
        <title>The draft genome of Ciona intestinalis: insights into chordate and vertebrate origins.</title>
        <authorList>
            <person name="Dehal P."/>
            <person name="Satou Y."/>
            <person name="Campbell R.K."/>
            <person name="Chapman J."/>
            <person name="Degnan B."/>
            <person name="De Tomaso A."/>
            <person name="Davidson B."/>
            <person name="Di Gregorio A."/>
            <person name="Gelpke M."/>
            <person name="Goodstein D.M."/>
            <person name="Harafuji N."/>
            <person name="Hastings K.E."/>
            <person name="Ho I."/>
            <person name="Hotta K."/>
            <person name="Huang W."/>
            <person name="Kawashima T."/>
            <person name="Lemaire P."/>
            <person name="Martinez D."/>
            <person name="Meinertzhagen I.A."/>
            <person name="Necula S."/>
            <person name="Nonaka M."/>
            <person name="Putnam N."/>
            <person name="Rash S."/>
            <person name="Saiga H."/>
            <person name="Satake M."/>
            <person name="Terry A."/>
            <person name="Yamada L."/>
            <person name="Wang H.G."/>
            <person name="Awazu S."/>
            <person name="Azumi K."/>
            <person name="Boore J."/>
            <person name="Branno M."/>
            <person name="Chin-Bow S."/>
            <person name="DeSantis R."/>
            <person name="Doyle S."/>
            <person name="Francino P."/>
            <person name="Keys D.N."/>
            <person name="Haga S."/>
            <person name="Hayashi H."/>
            <person name="Hino K."/>
            <person name="Imai K.S."/>
            <person name="Inaba K."/>
            <person name="Kano S."/>
            <person name="Kobayashi K."/>
            <person name="Kobayashi M."/>
            <person name="Lee B.I."/>
            <person name="Makabe K.W."/>
            <person name="Manohar C."/>
            <person name="Matassi G."/>
            <person name="Medina M."/>
            <person name="Mochizuki Y."/>
            <person name="Mount S."/>
            <person name="Morishita T."/>
            <person name="Miura S."/>
            <person name="Nakayama A."/>
            <person name="Nishizaka S."/>
            <person name="Nomoto H."/>
            <person name="Ohta F."/>
            <person name="Oishi K."/>
            <person name="Rigoutsos I."/>
            <person name="Sano M."/>
            <person name="Sasaki A."/>
            <person name="Sasakura Y."/>
            <person name="Shoguchi E."/>
            <person name="Shin-i T."/>
            <person name="Spagnuolo A."/>
            <person name="Stainier D."/>
            <person name="Suzuki M.M."/>
            <person name="Tassy O."/>
            <person name="Takatori N."/>
            <person name="Tokuoka M."/>
            <person name="Yagi K."/>
            <person name="Yoshizaki F."/>
            <person name="Wada S."/>
            <person name="Zhang C."/>
            <person name="Hyatt P.D."/>
            <person name="Larimer F."/>
            <person name="Detter C."/>
            <person name="Doggett N."/>
            <person name="Glavina T."/>
            <person name="Hawkins T."/>
            <person name="Richardson P."/>
            <person name="Lucas S."/>
            <person name="Kohara Y."/>
            <person name="Levine M."/>
            <person name="Satoh N."/>
            <person name="Rokhsar D.S."/>
        </authorList>
    </citation>
    <scope>NUCLEOTIDE SEQUENCE [LARGE SCALE GENOMIC DNA]</scope>
</reference>
<evidence type="ECO:0000313" key="2">
    <source>
        <dbReference type="Proteomes" id="UP000008144"/>
    </source>
</evidence>
<name>H2XKX4_CIOIN</name>
<dbReference type="InParanoid" id="H2XKX4"/>
<dbReference type="HOGENOM" id="CLU_2947678_0_0_1"/>
<reference evidence="1" key="3">
    <citation type="submission" date="2025-09" db="UniProtKB">
        <authorList>
            <consortium name="Ensembl"/>
        </authorList>
    </citation>
    <scope>IDENTIFICATION</scope>
</reference>
<sequence>QQSELSYQWQLCWKSNLFLSDEIVGNLWQIYWSVLCPSYLSYFNFISKYTDKLKNWQPIQ</sequence>
<organism evidence="1 2">
    <name type="scientific">Ciona intestinalis</name>
    <name type="common">Transparent sea squirt</name>
    <name type="synonym">Ascidia intestinalis</name>
    <dbReference type="NCBI Taxonomy" id="7719"/>
    <lineage>
        <taxon>Eukaryota</taxon>
        <taxon>Metazoa</taxon>
        <taxon>Chordata</taxon>
        <taxon>Tunicata</taxon>
        <taxon>Ascidiacea</taxon>
        <taxon>Phlebobranchia</taxon>
        <taxon>Cionidae</taxon>
        <taxon>Ciona</taxon>
    </lineage>
</organism>
<reference evidence="1" key="2">
    <citation type="submission" date="2025-08" db="UniProtKB">
        <authorList>
            <consortium name="Ensembl"/>
        </authorList>
    </citation>
    <scope>IDENTIFICATION</scope>
</reference>
<keyword evidence="2" id="KW-1185">Reference proteome</keyword>
<protein>
    <submittedName>
        <fullName evidence="1">Uncharacterized protein</fullName>
    </submittedName>
</protein>
<dbReference type="Ensembl" id="ENSCINT00000035679.1">
    <property type="protein sequence ID" value="ENSCINP00000030306.1"/>
    <property type="gene ID" value="ENSCING00000017996.1"/>
</dbReference>
<evidence type="ECO:0000313" key="1">
    <source>
        <dbReference type="Ensembl" id="ENSCINP00000030306.1"/>
    </source>
</evidence>
<accession>H2XKX4</accession>
<proteinExistence type="predicted"/>